<keyword evidence="2" id="KW-1185">Reference proteome</keyword>
<evidence type="ECO:0000313" key="3">
    <source>
        <dbReference type="WBParaSite" id="MBELARI_LOCUS20334"/>
    </source>
</evidence>
<proteinExistence type="predicted"/>
<accession>A0AAF3F1E7</accession>
<feature type="region of interest" description="Disordered" evidence="1">
    <location>
        <begin position="1"/>
        <end position="48"/>
    </location>
</feature>
<protein>
    <submittedName>
        <fullName evidence="3">Uncharacterized protein</fullName>
    </submittedName>
</protein>
<evidence type="ECO:0000256" key="1">
    <source>
        <dbReference type="SAM" id="MobiDB-lite"/>
    </source>
</evidence>
<organism evidence="2 3">
    <name type="scientific">Mesorhabditis belari</name>
    <dbReference type="NCBI Taxonomy" id="2138241"/>
    <lineage>
        <taxon>Eukaryota</taxon>
        <taxon>Metazoa</taxon>
        <taxon>Ecdysozoa</taxon>
        <taxon>Nematoda</taxon>
        <taxon>Chromadorea</taxon>
        <taxon>Rhabditida</taxon>
        <taxon>Rhabditina</taxon>
        <taxon>Rhabditomorpha</taxon>
        <taxon>Rhabditoidea</taxon>
        <taxon>Rhabditidae</taxon>
        <taxon>Mesorhabditinae</taxon>
        <taxon>Mesorhabditis</taxon>
    </lineage>
</organism>
<evidence type="ECO:0000313" key="2">
    <source>
        <dbReference type="Proteomes" id="UP000887575"/>
    </source>
</evidence>
<dbReference type="AlphaFoldDB" id="A0AAF3F1E7"/>
<feature type="compositionally biased region" description="Polar residues" evidence="1">
    <location>
        <begin position="21"/>
        <end position="41"/>
    </location>
</feature>
<dbReference type="Proteomes" id="UP000887575">
    <property type="component" value="Unassembled WGS sequence"/>
</dbReference>
<reference evidence="3" key="1">
    <citation type="submission" date="2024-02" db="UniProtKB">
        <authorList>
            <consortium name="WormBaseParasite"/>
        </authorList>
    </citation>
    <scope>IDENTIFICATION</scope>
</reference>
<name>A0AAF3F1E7_9BILA</name>
<sequence length="153" mass="16849">MIDEPSASGLQPIPGGKNRGESVTNKLGSQESGKFSQTFTFGQGKRKDAAHDSGFAINSVDDCIRGYFPRARSGGSIKTRVERVSKRYHSDSAVTKCEKLPSVGCQLSANNNQSFNESKTAIQQRTSLACFRPWSKTSIELQKYKDSLQNCKY</sequence>
<dbReference type="WBParaSite" id="MBELARI_LOCUS20334">
    <property type="protein sequence ID" value="MBELARI_LOCUS20334"/>
    <property type="gene ID" value="MBELARI_LOCUS20334"/>
</dbReference>